<proteinExistence type="predicted"/>
<comment type="caution">
    <text evidence="4">The sequence shown here is derived from an EMBL/GenBank/DDBJ whole genome shotgun (WGS) entry which is preliminary data.</text>
</comment>
<feature type="signal peptide" evidence="2">
    <location>
        <begin position="1"/>
        <end position="28"/>
    </location>
</feature>
<dbReference type="Pfam" id="PF24547">
    <property type="entry name" value="DUF7601"/>
    <property type="match status" value="1"/>
</dbReference>
<dbReference type="Gene3D" id="2.60.40.1140">
    <property type="entry name" value="Collagen-binding surface protein Cna, B-type domain"/>
    <property type="match status" value="1"/>
</dbReference>
<gene>
    <name evidence="4" type="ORF">WMO29_02470</name>
</gene>
<keyword evidence="5" id="KW-1185">Reference proteome</keyword>
<organism evidence="4 5">
    <name type="scientific">Laedolimicola intestinihominis</name>
    <dbReference type="NCBI Taxonomy" id="3133166"/>
    <lineage>
        <taxon>Bacteria</taxon>
        <taxon>Bacillati</taxon>
        <taxon>Bacillota</taxon>
        <taxon>Clostridia</taxon>
        <taxon>Lachnospirales</taxon>
        <taxon>Lachnospiraceae</taxon>
        <taxon>Laedolimicola</taxon>
    </lineage>
</organism>
<feature type="transmembrane region" description="Helical" evidence="1">
    <location>
        <begin position="370"/>
        <end position="388"/>
    </location>
</feature>
<dbReference type="EMBL" id="JBBMFE010000002">
    <property type="protein sequence ID" value="MEQ2471368.1"/>
    <property type="molecule type" value="Genomic_DNA"/>
</dbReference>
<reference evidence="4 5" key="1">
    <citation type="submission" date="2024-03" db="EMBL/GenBank/DDBJ databases">
        <title>Human intestinal bacterial collection.</title>
        <authorList>
            <person name="Pauvert C."/>
            <person name="Hitch T.C.A."/>
            <person name="Clavel T."/>
        </authorList>
    </citation>
    <scope>NUCLEOTIDE SEQUENCE [LARGE SCALE GENOMIC DNA]</scope>
    <source>
        <strain evidence="4 5">CLA-AA-H132</strain>
    </source>
</reference>
<evidence type="ECO:0000256" key="2">
    <source>
        <dbReference type="SAM" id="SignalP"/>
    </source>
</evidence>
<keyword evidence="1" id="KW-0812">Transmembrane</keyword>
<keyword evidence="1" id="KW-1133">Transmembrane helix</keyword>
<dbReference type="Gene3D" id="2.60.40.3050">
    <property type="match status" value="1"/>
</dbReference>
<protein>
    <recommendedName>
        <fullName evidence="3">DUF7601 domain-containing protein</fullName>
    </recommendedName>
</protein>
<keyword evidence="1" id="KW-0472">Membrane</keyword>
<dbReference type="RefSeq" id="WP_349163610.1">
    <property type="nucleotide sequence ID" value="NZ_JBBMFE010000002.1"/>
</dbReference>
<feature type="domain" description="DUF7601" evidence="3">
    <location>
        <begin position="223"/>
        <end position="338"/>
    </location>
</feature>
<evidence type="ECO:0000313" key="4">
    <source>
        <dbReference type="EMBL" id="MEQ2471368.1"/>
    </source>
</evidence>
<name>A0ABV1FFT0_9FIRM</name>
<keyword evidence="2" id="KW-0732">Signal</keyword>
<accession>A0ABV1FFT0</accession>
<dbReference type="InterPro" id="IPR038174">
    <property type="entry name" value="Strep_pil_link_sf"/>
</dbReference>
<evidence type="ECO:0000256" key="1">
    <source>
        <dbReference type="SAM" id="Phobius"/>
    </source>
</evidence>
<evidence type="ECO:0000313" key="5">
    <source>
        <dbReference type="Proteomes" id="UP001438008"/>
    </source>
</evidence>
<dbReference type="InterPro" id="IPR055382">
    <property type="entry name" value="DUF7601"/>
</dbReference>
<evidence type="ECO:0000259" key="3">
    <source>
        <dbReference type="Pfam" id="PF24547"/>
    </source>
</evidence>
<feature type="chain" id="PRO_5046710550" description="DUF7601 domain-containing protein" evidence="2">
    <location>
        <begin position="29"/>
        <end position="397"/>
    </location>
</feature>
<sequence>MKKKAWKTVYGVALAAVLVLGNAKTARAEDGGAITGYSFNKVYQLDGDSAEGAKSPAETFVFESADTTPRENQATLYAVSCTKYNSAANLDQITKLGELPAGQADSIPDAAKAITIGSAAYAEGNLAKTADTVSAPVTQLVAVAVTADSYQSVGYYYYEFREKAGNTAGVTYAADTCAVRVAVVNDDASAGALKIDNVKLYRVNADGSLGQKAENVTNVYAAGSLSVTKTVTGNMGDRNREFDVTVTFTAPAGTEIHAPIAISTSAGITGNPTEAVINAAKTGATASVKVKDGTTVVFSNIPKGVTYQVTETQADGYHTPKYNGTESAGGKSGTITDMAAGAGTVGMTQSVEIENKRETTIDTGIFLSDLPYVLVLAGIAAAALLFFAGKKRRDREK</sequence>
<dbReference type="Proteomes" id="UP001438008">
    <property type="component" value="Unassembled WGS sequence"/>
</dbReference>